<dbReference type="PANTHER" id="PTHR21240:SF28">
    <property type="entry name" value="ISO-OROTATE DECARBOXYLASE (EUROFUNG)"/>
    <property type="match status" value="1"/>
</dbReference>
<keyword evidence="4" id="KW-1185">Reference proteome</keyword>
<dbReference type="PANTHER" id="PTHR21240">
    <property type="entry name" value="2-AMINO-3-CARBOXYLMUCONATE-6-SEMIALDEHYDE DECARBOXYLASE"/>
    <property type="match status" value="1"/>
</dbReference>
<dbReference type="Proteomes" id="UP000282311">
    <property type="component" value="Unassembled WGS sequence"/>
</dbReference>
<keyword evidence="1" id="KW-0456">Lyase</keyword>
<dbReference type="InterPro" id="IPR032465">
    <property type="entry name" value="ACMSD"/>
</dbReference>
<protein>
    <recommendedName>
        <fullName evidence="2">Amidohydrolase-related domain-containing protein</fullName>
    </recommendedName>
</protein>
<evidence type="ECO:0000259" key="2">
    <source>
        <dbReference type="Pfam" id="PF04909"/>
    </source>
</evidence>
<dbReference type="GO" id="GO:0005737">
    <property type="term" value="C:cytoplasm"/>
    <property type="evidence" value="ECO:0007669"/>
    <property type="project" value="TreeGrafter"/>
</dbReference>
<organism evidence="3 4">
    <name type="scientific">Paenibacillus ginsengarvi</name>
    <dbReference type="NCBI Taxonomy" id="400777"/>
    <lineage>
        <taxon>Bacteria</taxon>
        <taxon>Bacillati</taxon>
        <taxon>Bacillota</taxon>
        <taxon>Bacilli</taxon>
        <taxon>Bacillales</taxon>
        <taxon>Paenibacillaceae</taxon>
        <taxon>Paenibacillus</taxon>
    </lineage>
</organism>
<dbReference type="EMBL" id="RBAH01000042">
    <property type="protein sequence ID" value="RKN64451.1"/>
    <property type="molecule type" value="Genomic_DNA"/>
</dbReference>
<dbReference type="InterPro" id="IPR006680">
    <property type="entry name" value="Amidohydro-rel"/>
</dbReference>
<dbReference type="SUPFAM" id="SSF51556">
    <property type="entry name" value="Metallo-dependent hydrolases"/>
    <property type="match status" value="1"/>
</dbReference>
<dbReference type="Gene3D" id="3.20.20.140">
    <property type="entry name" value="Metal-dependent hydrolases"/>
    <property type="match status" value="1"/>
</dbReference>
<dbReference type="GO" id="GO:0019748">
    <property type="term" value="P:secondary metabolic process"/>
    <property type="evidence" value="ECO:0007669"/>
    <property type="project" value="TreeGrafter"/>
</dbReference>
<dbReference type="GO" id="GO:0016787">
    <property type="term" value="F:hydrolase activity"/>
    <property type="evidence" value="ECO:0007669"/>
    <property type="project" value="InterPro"/>
</dbReference>
<dbReference type="InterPro" id="IPR032466">
    <property type="entry name" value="Metal_Hydrolase"/>
</dbReference>
<dbReference type="Pfam" id="PF04909">
    <property type="entry name" value="Amidohydro_2"/>
    <property type="match status" value="1"/>
</dbReference>
<accession>A0A3B0AW48</accession>
<comment type="caution">
    <text evidence="3">The sequence shown here is derived from an EMBL/GenBank/DDBJ whole genome shotgun (WGS) entry which is preliminary data.</text>
</comment>
<dbReference type="RefSeq" id="WP_120751704.1">
    <property type="nucleotide sequence ID" value="NZ_RBAH01000042.1"/>
</dbReference>
<gene>
    <name evidence="3" type="ORF">D7M11_33890</name>
</gene>
<sequence>MFIDIHAHAYRKPVPFVVKFCTAEELIARYDELGIERGVLLPVVSPEVYLPQANEDILDMAEMYPDRFIPYCNIDPRALSNSAEAPLDRLLSYYKDKGCKGLGEIMLNVPLMHPMVQNLFRHAERVGLPVVFDGSDQIGGDFGLYDDPGLPQLEHTLQRFPNLTIFGHGPVFWAEIGRLQTPGERAIIFDLKGGQVGRLPAGPIREEGVVPILFRRYPNLYGDLSDYTAHNALARDPEYGPKFLEEFQDRLFFGTDICTVGMPVPLVDLLLEWRRTNKISETVFQKVARENAAKLFGLSS</sequence>
<proteinExistence type="predicted"/>
<name>A0A3B0AW48_9BACL</name>
<dbReference type="AlphaFoldDB" id="A0A3B0AW48"/>
<dbReference type="GO" id="GO:0016831">
    <property type="term" value="F:carboxy-lyase activity"/>
    <property type="evidence" value="ECO:0007669"/>
    <property type="project" value="InterPro"/>
</dbReference>
<evidence type="ECO:0000256" key="1">
    <source>
        <dbReference type="ARBA" id="ARBA00023239"/>
    </source>
</evidence>
<dbReference type="OrthoDB" id="2550860at2"/>
<feature type="domain" description="Amidohydrolase-related" evidence="2">
    <location>
        <begin position="214"/>
        <end position="298"/>
    </location>
</feature>
<evidence type="ECO:0000313" key="3">
    <source>
        <dbReference type="EMBL" id="RKN64451.1"/>
    </source>
</evidence>
<reference evidence="3 4" key="1">
    <citation type="journal article" date="2007" name="Int. J. Syst. Evol. Microbiol.">
        <title>Paenibacillus ginsengarvi sp. nov., isolated from soil from ginseng cultivation.</title>
        <authorList>
            <person name="Yoon M.H."/>
            <person name="Ten L.N."/>
            <person name="Im W.T."/>
        </authorList>
    </citation>
    <scope>NUCLEOTIDE SEQUENCE [LARGE SCALE GENOMIC DNA]</scope>
    <source>
        <strain evidence="3 4">KCTC 13059</strain>
    </source>
</reference>
<evidence type="ECO:0000313" key="4">
    <source>
        <dbReference type="Proteomes" id="UP000282311"/>
    </source>
</evidence>